<evidence type="ECO:0000313" key="3">
    <source>
        <dbReference type="Proteomes" id="UP000568022"/>
    </source>
</evidence>
<dbReference type="EMBL" id="JACHJE010000013">
    <property type="protein sequence ID" value="MBB5128485.1"/>
    <property type="molecule type" value="Genomic_DNA"/>
</dbReference>
<evidence type="ECO:0000256" key="1">
    <source>
        <dbReference type="SAM" id="MobiDB-lite"/>
    </source>
</evidence>
<accession>A0A7W8BRX9</accession>
<comment type="caution">
    <text evidence="2">The sequence shown here is derived from an EMBL/GenBank/DDBJ whole genome shotgun (WGS) entry which is preliminary data.</text>
</comment>
<evidence type="ECO:0000313" key="2">
    <source>
        <dbReference type="EMBL" id="MBB5128485.1"/>
    </source>
</evidence>
<keyword evidence="3" id="KW-1185">Reference proteome</keyword>
<dbReference type="AlphaFoldDB" id="A0A7W8BRX9"/>
<feature type="compositionally biased region" description="Basic and acidic residues" evidence="1">
    <location>
        <begin position="17"/>
        <end position="26"/>
    </location>
</feature>
<gene>
    <name evidence="2" type="ORF">FHS32_005260</name>
</gene>
<sequence length="66" mass="7211">MPILVRAGHLPPEALETEPHTPERPRTPTTEEEALTALGVTDETDRAAVRAMINALTAKHRREGTS</sequence>
<protein>
    <submittedName>
        <fullName evidence="2">Uncharacterized protein</fullName>
    </submittedName>
</protein>
<dbReference type="Proteomes" id="UP000568022">
    <property type="component" value="Unassembled WGS sequence"/>
</dbReference>
<reference evidence="2 3" key="1">
    <citation type="submission" date="2020-08" db="EMBL/GenBank/DDBJ databases">
        <title>Genomic Encyclopedia of Type Strains, Phase III (KMG-III): the genomes of soil and plant-associated and newly described type strains.</title>
        <authorList>
            <person name="Whitman W."/>
        </authorList>
    </citation>
    <scope>NUCLEOTIDE SEQUENCE [LARGE SCALE GENOMIC DNA]</scope>
    <source>
        <strain evidence="2 3">CECT 3226</strain>
    </source>
</reference>
<organism evidence="2 3">
    <name type="scientific">Streptomyces griseoloalbus</name>
    <dbReference type="NCBI Taxonomy" id="67303"/>
    <lineage>
        <taxon>Bacteria</taxon>
        <taxon>Bacillati</taxon>
        <taxon>Actinomycetota</taxon>
        <taxon>Actinomycetes</taxon>
        <taxon>Kitasatosporales</taxon>
        <taxon>Streptomycetaceae</taxon>
        <taxon>Streptomyces</taxon>
    </lineage>
</organism>
<proteinExistence type="predicted"/>
<name>A0A7W8BRX9_9ACTN</name>
<feature type="region of interest" description="Disordered" evidence="1">
    <location>
        <begin position="1"/>
        <end position="30"/>
    </location>
</feature>